<gene>
    <name evidence="2" type="ORF">ARMGADRAFT_11084</name>
</gene>
<name>A0A2H3E787_ARMGA</name>
<sequence>MRPPNEQCIPAHWHYERAIISRYRRNPSSHTVRVTEKPMHMRAWTSLRDMNMAASCMASATVTAPPSPQNRTRMVRPHHASSRYRGRPTSLRRSERRVLEEYPVLRTGFDISS</sequence>
<keyword evidence="3" id="KW-1185">Reference proteome</keyword>
<feature type="compositionally biased region" description="Basic residues" evidence="1">
    <location>
        <begin position="73"/>
        <end position="86"/>
    </location>
</feature>
<evidence type="ECO:0000256" key="1">
    <source>
        <dbReference type="SAM" id="MobiDB-lite"/>
    </source>
</evidence>
<dbReference type="InParanoid" id="A0A2H3E787"/>
<feature type="compositionally biased region" description="Polar residues" evidence="1">
    <location>
        <begin position="59"/>
        <end position="72"/>
    </location>
</feature>
<evidence type="ECO:0000313" key="3">
    <source>
        <dbReference type="Proteomes" id="UP000217790"/>
    </source>
</evidence>
<organism evidence="2 3">
    <name type="scientific">Armillaria gallica</name>
    <name type="common">Bulbous honey fungus</name>
    <name type="synonym">Armillaria bulbosa</name>
    <dbReference type="NCBI Taxonomy" id="47427"/>
    <lineage>
        <taxon>Eukaryota</taxon>
        <taxon>Fungi</taxon>
        <taxon>Dikarya</taxon>
        <taxon>Basidiomycota</taxon>
        <taxon>Agaricomycotina</taxon>
        <taxon>Agaricomycetes</taxon>
        <taxon>Agaricomycetidae</taxon>
        <taxon>Agaricales</taxon>
        <taxon>Marasmiineae</taxon>
        <taxon>Physalacriaceae</taxon>
        <taxon>Armillaria</taxon>
    </lineage>
</organism>
<proteinExistence type="predicted"/>
<dbReference type="AlphaFoldDB" id="A0A2H3E787"/>
<protein>
    <submittedName>
        <fullName evidence="2">Uncharacterized protein</fullName>
    </submittedName>
</protein>
<reference evidence="3" key="1">
    <citation type="journal article" date="2017" name="Nat. Ecol. Evol.">
        <title>Genome expansion and lineage-specific genetic innovations in the forest pathogenic fungi Armillaria.</title>
        <authorList>
            <person name="Sipos G."/>
            <person name="Prasanna A.N."/>
            <person name="Walter M.C."/>
            <person name="O'Connor E."/>
            <person name="Balint B."/>
            <person name="Krizsan K."/>
            <person name="Kiss B."/>
            <person name="Hess J."/>
            <person name="Varga T."/>
            <person name="Slot J."/>
            <person name="Riley R."/>
            <person name="Boka B."/>
            <person name="Rigling D."/>
            <person name="Barry K."/>
            <person name="Lee J."/>
            <person name="Mihaltcheva S."/>
            <person name="LaButti K."/>
            <person name="Lipzen A."/>
            <person name="Waldron R."/>
            <person name="Moloney N.M."/>
            <person name="Sperisen C."/>
            <person name="Kredics L."/>
            <person name="Vagvoelgyi C."/>
            <person name="Patrignani A."/>
            <person name="Fitzpatrick D."/>
            <person name="Nagy I."/>
            <person name="Doyle S."/>
            <person name="Anderson J.B."/>
            <person name="Grigoriev I.V."/>
            <person name="Gueldener U."/>
            <person name="Muensterkoetter M."/>
            <person name="Nagy L.G."/>
        </authorList>
    </citation>
    <scope>NUCLEOTIDE SEQUENCE [LARGE SCALE GENOMIC DNA]</scope>
    <source>
        <strain evidence="3">Ar21-2</strain>
    </source>
</reference>
<feature type="region of interest" description="Disordered" evidence="1">
    <location>
        <begin position="59"/>
        <end position="95"/>
    </location>
</feature>
<evidence type="ECO:0000313" key="2">
    <source>
        <dbReference type="EMBL" id="PBL03306.1"/>
    </source>
</evidence>
<dbReference type="Proteomes" id="UP000217790">
    <property type="component" value="Unassembled WGS sequence"/>
</dbReference>
<accession>A0A2H3E787</accession>
<dbReference type="EMBL" id="KZ293644">
    <property type="protein sequence ID" value="PBL03306.1"/>
    <property type="molecule type" value="Genomic_DNA"/>
</dbReference>